<keyword evidence="2" id="KW-1185">Reference proteome</keyword>
<protein>
    <submittedName>
        <fullName evidence="1">Aminotransferase, class I and II</fullName>
    </submittedName>
</protein>
<dbReference type="Proteomes" id="UP000001385">
    <property type="component" value="Chromosome II"/>
</dbReference>
<dbReference type="AlphaFoldDB" id="A9MCW1"/>
<reference evidence="1 2" key="1">
    <citation type="submission" date="2007-10" db="EMBL/GenBank/DDBJ databases">
        <title>Brucella canis ATCC 23365 whole genome shotgun sequencing project.</title>
        <authorList>
            <person name="Setubal J.C."/>
            <person name="Bowns C."/>
            <person name="Boyle S."/>
            <person name="Crasta O.R."/>
            <person name="Czar M.J."/>
            <person name="Dharmanolla C."/>
            <person name="Gillespie J.J."/>
            <person name="Kenyon R.W."/>
            <person name="Lu J."/>
            <person name="Mane S."/>
            <person name="Mohapatra S."/>
            <person name="Nagrani S."/>
            <person name="Purkayastha A."/>
            <person name="Rajasimha H.K."/>
            <person name="Shallom J.M."/>
            <person name="Shallom S."/>
            <person name="Shukla M."/>
            <person name="Snyder E.E."/>
            <person name="Sobral B.W."/>
            <person name="Wattam A.R."/>
            <person name="Will R."/>
            <person name="Williams K."/>
            <person name="Yoo H."/>
            <person name="Bruce D."/>
            <person name="Detter C."/>
            <person name="Munk C."/>
            <person name="Brettin T.S."/>
        </authorList>
    </citation>
    <scope>NUCLEOTIDE SEQUENCE [LARGE SCALE GENOMIC DNA]</scope>
    <source>
        <strain evidence="2">ATCC 23365 / NCTC 10854 / RM-666</strain>
    </source>
</reference>
<keyword evidence="1" id="KW-0808">Transferase</keyword>
<dbReference type="GO" id="GO:0008483">
    <property type="term" value="F:transaminase activity"/>
    <property type="evidence" value="ECO:0007669"/>
    <property type="project" value="UniProtKB-KW"/>
</dbReference>
<organism evidence="1 2">
    <name type="scientific">Brucella canis (strain ATCC 23365 / NCTC 10854 / RM-666)</name>
    <dbReference type="NCBI Taxonomy" id="483179"/>
    <lineage>
        <taxon>Bacteria</taxon>
        <taxon>Pseudomonadati</taxon>
        <taxon>Pseudomonadota</taxon>
        <taxon>Alphaproteobacteria</taxon>
        <taxon>Hyphomicrobiales</taxon>
        <taxon>Brucellaceae</taxon>
        <taxon>Brucella/Ochrobactrum group</taxon>
        <taxon>Brucella</taxon>
    </lineage>
</organism>
<gene>
    <name evidence="1" type="ordered locus">BCAN_B1056</name>
</gene>
<dbReference type="HOGENOM" id="CLU_1500767_0_0_5"/>
<keyword evidence="1" id="KW-0032">Aminotransferase</keyword>
<dbReference type="EMBL" id="CP000873">
    <property type="protein sequence ID" value="ABX64198.1"/>
    <property type="molecule type" value="Genomic_DNA"/>
</dbReference>
<name>A9MCW1_BRUC2</name>
<evidence type="ECO:0000313" key="2">
    <source>
        <dbReference type="Proteomes" id="UP000001385"/>
    </source>
</evidence>
<accession>A9MCW1</accession>
<proteinExistence type="predicted"/>
<evidence type="ECO:0000313" key="1">
    <source>
        <dbReference type="EMBL" id="ABX64198.1"/>
    </source>
</evidence>
<dbReference type="KEGG" id="bcs:BCAN_B1056"/>
<sequence length="179" mass="20371">MVDEEHTVQMVNFMLKAGGHQAIGLHGLRLAVGIEIIDLDRRRALDLRIIIRDRKTAFFIGAALVGGLHDRRIDENMRCFRLAFLGKVDNKHADRFTHLNGGKANARRIIHGVEHIAGEFAQLIVEAFNRLGNLTQHGIGKDDKRFYRHGLFRNGSRENRQLHIVKCSCFDLIKATRIS</sequence>